<sequence>MVVVSLVRVNRRSPLILADRLGGSQCGVGQKGIAMANICVRRKTLLSFAD</sequence>
<dbReference type="AlphaFoldDB" id="A0A5E7C745"/>
<gene>
    <name evidence="1" type="ORF">PS833_01921</name>
</gene>
<dbReference type="EMBL" id="CABVHU010000004">
    <property type="protein sequence ID" value="VVN91681.1"/>
    <property type="molecule type" value="Genomic_DNA"/>
</dbReference>
<name>A0A5E7C745_PSEFL</name>
<proteinExistence type="predicted"/>
<evidence type="ECO:0000313" key="1">
    <source>
        <dbReference type="EMBL" id="VVN91681.1"/>
    </source>
</evidence>
<evidence type="ECO:0000313" key="2">
    <source>
        <dbReference type="Proteomes" id="UP000409037"/>
    </source>
</evidence>
<protein>
    <submittedName>
        <fullName evidence="1">Uncharacterized protein</fullName>
    </submittedName>
</protein>
<dbReference type="Proteomes" id="UP000409037">
    <property type="component" value="Unassembled WGS sequence"/>
</dbReference>
<accession>A0A5E7C745</accession>
<organism evidence="1 2">
    <name type="scientific">Pseudomonas fluorescens</name>
    <dbReference type="NCBI Taxonomy" id="294"/>
    <lineage>
        <taxon>Bacteria</taxon>
        <taxon>Pseudomonadati</taxon>
        <taxon>Pseudomonadota</taxon>
        <taxon>Gammaproteobacteria</taxon>
        <taxon>Pseudomonadales</taxon>
        <taxon>Pseudomonadaceae</taxon>
        <taxon>Pseudomonas</taxon>
    </lineage>
</organism>
<reference evidence="1 2" key="1">
    <citation type="submission" date="2019-09" db="EMBL/GenBank/DDBJ databases">
        <authorList>
            <person name="Chandra G."/>
            <person name="Truman W A."/>
        </authorList>
    </citation>
    <scope>NUCLEOTIDE SEQUENCE [LARGE SCALE GENOMIC DNA]</scope>
    <source>
        <strain evidence="1">PS833</strain>
    </source>
</reference>